<dbReference type="GO" id="GO:0003676">
    <property type="term" value="F:nucleic acid binding"/>
    <property type="evidence" value="ECO:0007669"/>
    <property type="project" value="InterPro"/>
</dbReference>
<dbReference type="InterPro" id="IPR040676">
    <property type="entry name" value="DUF5641"/>
</dbReference>
<feature type="compositionally biased region" description="Polar residues" evidence="1">
    <location>
        <begin position="68"/>
        <end position="82"/>
    </location>
</feature>
<accession>A0A0V1CUZ4</accession>
<name>A0A0V1CUZ4_TRIBR</name>
<dbReference type="AlphaFoldDB" id="A0A0V1CUZ4"/>
<evidence type="ECO:0000256" key="1">
    <source>
        <dbReference type="SAM" id="MobiDB-lite"/>
    </source>
</evidence>
<dbReference type="Proteomes" id="UP000054653">
    <property type="component" value="Unassembled WGS sequence"/>
</dbReference>
<evidence type="ECO:0000259" key="2">
    <source>
        <dbReference type="Pfam" id="PF18701"/>
    </source>
</evidence>
<proteinExistence type="predicted"/>
<evidence type="ECO:0000313" key="4">
    <source>
        <dbReference type="Proteomes" id="UP000054653"/>
    </source>
</evidence>
<dbReference type="Gene3D" id="3.30.420.10">
    <property type="entry name" value="Ribonuclease H-like superfamily/Ribonuclease H"/>
    <property type="match status" value="1"/>
</dbReference>
<dbReference type="PANTHER" id="PTHR47331">
    <property type="entry name" value="PHD-TYPE DOMAIN-CONTAINING PROTEIN"/>
    <property type="match status" value="1"/>
</dbReference>
<feature type="domain" description="DUF5641" evidence="2">
    <location>
        <begin position="330"/>
        <end position="373"/>
    </location>
</feature>
<feature type="region of interest" description="Disordered" evidence="1">
    <location>
        <begin position="162"/>
        <end position="191"/>
    </location>
</feature>
<dbReference type="STRING" id="45882.A0A0V1CUZ4"/>
<feature type="non-terminal residue" evidence="3">
    <location>
        <position position="374"/>
    </location>
</feature>
<sequence length="374" mass="42723">KFAPDDLVFARNYAHGPKWCPATIVAPTGPVSYKVRTIDGQLWKRHLDQLRKRHPSIEITEDIETDVNKTQKSNIADNPSQSEQEDCQQLMEKSPSAVVEPITEPITETIAEQPTRPPRTRRKPKNTTQPTRPFENTGLDVASPLLTRSGKTVKKSYPHIYQHDHPNSTPGSCIRHDSSQSDESDTSIYSPTWQTLNPAQLDQELQLLLDTKMTDCLEKELSAHRIQWKFITERAPWMGRYWEVLIRSIKNSLHKVLQKALVDEEGLSTIRCDIEARTNARPLTYLSEDPKDPEVLTPYHFLPGTKFMDLPEVNPEDEEWVPKLQLLHSSENNEASKVRDIVSIEECNVPRNKWKLGRIIAVYPGKDGIARTAK</sequence>
<dbReference type="EMBL" id="JYDI01000094">
    <property type="protein sequence ID" value="KRY53021.1"/>
    <property type="molecule type" value="Genomic_DNA"/>
</dbReference>
<gene>
    <name evidence="3" type="ORF">T03_13428</name>
</gene>
<protein>
    <recommendedName>
        <fullName evidence="2">DUF5641 domain-containing protein</fullName>
    </recommendedName>
</protein>
<dbReference type="InterPro" id="IPR036397">
    <property type="entry name" value="RNaseH_sf"/>
</dbReference>
<feature type="region of interest" description="Disordered" evidence="1">
    <location>
        <begin position="63"/>
        <end position="139"/>
    </location>
</feature>
<feature type="non-terminal residue" evidence="3">
    <location>
        <position position="1"/>
    </location>
</feature>
<keyword evidence="4" id="KW-1185">Reference proteome</keyword>
<reference evidence="3 4" key="1">
    <citation type="submission" date="2015-01" db="EMBL/GenBank/DDBJ databases">
        <title>Evolution of Trichinella species and genotypes.</title>
        <authorList>
            <person name="Korhonen P.K."/>
            <person name="Edoardo P."/>
            <person name="Giuseppe L.R."/>
            <person name="Gasser R.B."/>
        </authorList>
    </citation>
    <scope>NUCLEOTIDE SEQUENCE [LARGE SCALE GENOMIC DNA]</scope>
    <source>
        <strain evidence="3">ISS120</strain>
    </source>
</reference>
<evidence type="ECO:0000313" key="3">
    <source>
        <dbReference type="EMBL" id="KRY53021.1"/>
    </source>
</evidence>
<comment type="caution">
    <text evidence="3">The sequence shown here is derived from an EMBL/GenBank/DDBJ whole genome shotgun (WGS) entry which is preliminary data.</text>
</comment>
<dbReference type="Pfam" id="PF18701">
    <property type="entry name" value="DUF5641"/>
    <property type="match status" value="1"/>
</dbReference>
<organism evidence="3 4">
    <name type="scientific">Trichinella britovi</name>
    <name type="common">Parasitic roundworm</name>
    <dbReference type="NCBI Taxonomy" id="45882"/>
    <lineage>
        <taxon>Eukaryota</taxon>
        <taxon>Metazoa</taxon>
        <taxon>Ecdysozoa</taxon>
        <taxon>Nematoda</taxon>
        <taxon>Enoplea</taxon>
        <taxon>Dorylaimia</taxon>
        <taxon>Trichinellida</taxon>
        <taxon>Trichinellidae</taxon>
        <taxon>Trichinella</taxon>
    </lineage>
</organism>